<feature type="binding site" evidence="10">
    <location>
        <position position="365"/>
    </location>
    <ligand>
        <name>anthranilate</name>
        <dbReference type="ChEBI" id="CHEBI:16567"/>
        <label>2</label>
    </ligand>
</feature>
<dbReference type="EC" id="2.4.2.18" evidence="10"/>
<dbReference type="PRINTS" id="PR00099">
    <property type="entry name" value="CPSGATASE"/>
</dbReference>
<keyword evidence="10" id="KW-0460">Magnesium</keyword>
<dbReference type="eggNOG" id="COG0547">
    <property type="taxonomic scope" value="Bacteria"/>
</dbReference>
<dbReference type="PRINTS" id="PR00097">
    <property type="entry name" value="ANTSNTHASEII"/>
</dbReference>
<feature type="binding site" evidence="10">
    <location>
        <position position="319"/>
    </location>
    <ligand>
        <name>5-phospho-alpha-D-ribose 1-diphosphate</name>
        <dbReference type="ChEBI" id="CHEBI:58017"/>
    </ligand>
</feature>
<evidence type="ECO:0000259" key="11">
    <source>
        <dbReference type="Pfam" id="PF00117"/>
    </source>
</evidence>
<dbReference type="NCBIfam" id="NF011201">
    <property type="entry name" value="PRK14607.1"/>
    <property type="match status" value="1"/>
</dbReference>
<accession>A5FXW2</accession>
<comment type="similarity">
    <text evidence="10">Belongs to the anthranilate phosphoribosyltransferase family.</text>
</comment>
<evidence type="ECO:0000259" key="12">
    <source>
        <dbReference type="Pfam" id="PF00591"/>
    </source>
</evidence>
<name>A5FXW2_ACICJ</name>
<dbReference type="Proteomes" id="UP000000245">
    <property type="component" value="Chromosome"/>
</dbReference>
<feature type="binding site" evidence="10">
    <location>
        <begin position="289"/>
        <end position="292"/>
    </location>
    <ligand>
        <name>5-phospho-alpha-D-ribose 1-diphosphate</name>
        <dbReference type="ChEBI" id="CHEBI:58017"/>
    </ligand>
</feature>
<evidence type="ECO:0000256" key="9">
    <source>
        <dbReference type="ARBA" id="ARBA00061188"/>
    </source>
</evidence>
<keyword evidence="10" id="KW-0479">Metal-binding</keyword>
<proteinExistence type="inferred from homology"/>
<dbReference type="Gene3D" id="1.20.970.10">
    <property type="entry name" value="Transferase, Pyrimidine Nucleoside Phosphorylase, Chain C"/>
    <property type="match status" value="1"/>
</dbReference>
<dbReference type="EMBL" id="CP000697">
    <property type="protein sequence ID" value="ABQ30444.1"/>
    <property type="molecule type" value="Genomic_DNA"/>
</dbReference>
<comment type="subunit">
    <text evidence="10">Homodimer.</text>
</comment>
<sequence length="544" mass="56558">MILLIDNYDSFTFNLVQFFGDLGAECAVHRNDRISVEEALAMRPEAIVLSPGPCTPNEAGICLDLIAAAAGKVPILGVCLGHQAIGQAFGGRVVRAPVPMHGKISPIRHQGSDVFETLPDPFEATRYHSLIVEREGLPETLIPTAFTEDGLIMGLRHRDLPIFGVQFHPESIATAHGHTLLRNFLGIARGRNQGPGEILADLKPVLDRLGRGETMSEELAEAAFGAVIDGKANDAQIAGMLMAMRVRRETVAELTGAVRAMRARMRPIAAPPGAIDVCGTGGDGVGTLNISTAVTFVLAGAGVPVAKHGNRALSSRAGAADVLAALGVPVEPPFESLAAILREAGCVFLYAPRHHAGLRHAAAARIALGTRTIFNLLGPLANPASVKRQLVGVFDPAWARPMAETLAGLGTERAMVVHGQGLDELTIAGESHVVSLEGGRIVEMTVSPEDAGLARAPLEAIIGGDAAHNAAALRDLLAGAPGAYRDAVLLNAAAALMVAGRAETLREGAALAARSIDDGAAAAALERLRRAGAGPQAATTREMA</sequence>
<feature type="binding site" evidence="10">
    <location>
        <begin position="307"/>
        <end position="315"/>
    </location>
    <ligand>
        <name>5-phospho-alpha-D-ribose 1-diphosphate</name>
        <dbReference type="ChEBI" id="CHEBI:58017"/>
    </ligand>
</feature>
<keyword evidence="3 10" id="KW-0328">Glycosyltransferase</keyword>
<dbReference type="FunFam" id="3.40.50.880:FF:000003">
    <property type="entry name" value="Anthranilate synthase component II"/>
    <property type="match status" value="1"/>
</dbReference>
<evidence type="ECO:0000256" key="3">
    <source>
        <dbReference type="ARBA" id="ARBA00022676"/>
    </source>
</evidence>
<feature type="binding site" evidence="10">
    <location>
        <position position="279"/>
    </location>
    <ligand>
        <name>5-phospho-alpha-D-ribose 1-diphosphate</name>
        <dbReference type="ChEBI" id="CHEBI:58017"/>
    </ligand>
</feature>
<feature type="binding site" evidence="10">
    <location>
        <position position="423"/>
    </location>
    <ligand>
        <name>Mg(2+)</name>
        <dbReference type="ChEBI" id="CHEBI:18420"/>
        <label>2</label>
    </ligand>
</feature>
<evidence type="ECO:0000256" key="4">
    <source>
        <dbReference type="ARBA" id="ARBA00022679"/>
    </source>
</evidence>
<dbReference type="SUPFAM" id="SSF52418">
    <property type="entry name" value="Nucleoside phosphorylase/phosphoribosyltransferase catalytic domain"/>
    <property type="match status" value="1"/>
</dbReference>
<dbReference type="Pfam" id="PF00117">
    <property type="entry name" value="GATase"/>
    <property type="match status" value="1"/>
</dbReference>
<dbReference type="GO" id="GO:0000162">
    <property type="term" value="P:L-tryptophan biosynthetic process"/>
    <property type="evidence" value="ECO:0007669"/>
    <property type="project" value="UniProtKB-UniRule"/>
</dbReference>
<dbReference type="InterPro" id="IPR005940">
    <property type="entry name" value="Anthranilate_Pribosyl_Tfrase"/>
</dbReference>
<dbReference type="InterPro" id="IPR029062">
    <property type="entry name" value="Class_I_gatase-like"/>
</dbReference>
<feature type="binding site" evidence="10">
    <location>
        <position position="291"/>
    </location>
    <ligand>
        <name>Mg(2+)</name>
        <dbReference type="ChEBI" id="CHEBI:18420"/>
        <label>1</label>
    </ligand>
</feature>
<feature type="binding site" evidence="10">
    <location>
        <position position="279"/>
    </location>
    <ligand>
        <name>anthranilate</name>
        <dbReference type="ChEBI" id="CHEBI:16567"/>
        <label>1</label>
    </ligand>
</feature>
<comment type="pathway">
    <text evidence="1 10">Amino-acid biosynthesis; L-tryptophan biosynthesis; L-tryptophan from chorismate: step 2/5.</text>
</comment>
<dbReference type="Gene3D" id="3.40.1030.10">
    <property type="entry name" value="Nucleoside phosphorylase/phosphoribosyltransferase catalytic domain"/>
    <property type="match status" value="1"/>
</dbReference>
<dbReference type="Gene3D" id="3.40.50.880">
    <property type="match status" value="1"/>
</dbReference>
<dbReference type="HAMAP" id="MF_00211">
    <property type="entry name" value="TrpD"/>
    <property type="match status" value="1"/>
</dbReference>
<comment type="similarity">
    <text evidence="9">In the C-terminal section; belongs to the anthranilate phosphoribosyltransferase family.</text>
</comment>
<dbReference type="GO" id="GO:0005829">
    <property type="term" value="C:cytosol"/>
    <property type="evidence" value="ECO:0007669"/>
    <property type="project" value="TreeGrafter"/>
</dbReference>
<dbReference type="Pfam" id="PF02885">
    <property type="entry name" value="Glycos_trans_3N"/>
    <property type="match status" value="1"/>
</dbReference>
<dbReference type="Pfam" id="PF00591">
    <property type="entry name" value="Glycos_transf_3"/>
    <property type="match status" value="1"/>
</dbReference>
<feature type="binding site" evidence="10">
    <location>
        <begin position="282"/>
        <end position="283"/>
    </location>
    <ligand>
        <name>5-phospho-alpha-D-ribose 1-diphosphate</name>
        <dbReference type="ChEBI" id="CHEBI:58017"/>
    </ligand>
</feature>
<comment type="catalytic activity">
    <reaction evidence="8 10">
        <text>N-(5-phospho-beta-D-ribosyl)anthranilate + diphosphate = 5-phospho-alpha-D-ribose 1-diphosphate + anthranilate</text>
        <dbReference type="Rhea" id="RHEA:11768"/>
        <dbReference type="ChEBI" id="CHEBI:16567"/>
        <dbReference type="ChEBI" id="CHEBI:18277"/>
        <dbReference type="ChEBI" id="CHEBI:33019"/>
        <dbReference type="ChEBI" id="CHEBI:58017"/>
        <dbReference type="EC" id="2.4.2.18"/>
    </reaction>
</comment>
<dbReference type="FunFam" id="3.40.1030.10:FF:000002">
    <property type="entry name" value="Anthranilate phosphoribosyltransferase"/>
    <property type="match status" value="1"/>
</dbReference>
<evidence type="ECO:0000256" key="5">
    <source>
        <dbReference type="ARBA" id="ARBA00022822"/>
    </source>
</evidence>
<feature type="domain" description="Glutamine amidotransferase" evidence="11">
    <location>
        <begin position="3"/>
        <end position="185"/>
    </location>
</feature>
<comment type="caution">
    <text evidence="10">Lacks conserved residue(s) required for the propagation of feature annotation.</text>
</comment>
<dbReference type="InterPro" id="IPR017926">
    <property type="entry name" value="GATASE"/>
</dbReference>
<dbReference type="eggNOG" id="COG0512">
    <property type="taxonomic scope" value="Bacteria"/>
</dbReference>
<dbReference type="MEROPS" id="C26.955"/>
<keyword evidence="2 10" id="KW-0028">Amino-acid biosynthesis</keyword>
<dbReference type="SUPFAM" id="SSF52317">
    <property type="entry name" value="Class I glutamine amidotransferase-like"/>
    <property type="match status" value="1"/>
</dbReference>
<evidence type="ECO:0000259" key="13">
    <source>
        <dbReference type="Pfam" id="PF02885"/>
    </source>
</evidence>
<feature type="domain" description="Glycosyl transferase family 3" evidence="12">
    <location>
        <begin position="274"/>
        <end position="521"/>
    </location>
</feature>
<keyword evidence="15" id="KW-1185">Reference proteome</keyword>
<dbReference type="InterPro" id="IPR000312">
    <property type="entry name" value="Glycosyl_Trfase_fam3"/>
</dbReference>
<dbReference type="RefSeq" id="WP_011942090.1">
    <property type="nucleotide sequence ID" value="NC_009484.1"/>
</dbReference>
<feature type="binding site" evidence="10">
    <location>
        <position position="424"/>
    </location>
    <ligand>
        <name>Mg(2+)</name>
        <dbReference type="ChEBI" id="CHEBI:18420"/>
        <label>1</label>
    </ligand>
</feature>
<dbReference type="NCBIfam" id="TIGR01245">
    <property type="entry name" value="trpD"/>
    <property type="match status" value="1"/>
</dbReference>
<comment type="cofactor">
    <cofactor evidence="10">
        <name>Mg(2+)</name>
        <dbReference type="ChEBI" id="CHEBI:18420"/>
    </cofactor>
    <text evidence="10">Binds 2 magnesium ions per monomer.</text>
</comment>
<dbReference type="PANTHER" id="PTHR43285">
    <property type="entry name" value="ANTHRANILATE PHOSPHORIBOSYLTRANSFERASE"/>
    <property type="match status" value="1"/>
</dbReference>
<evidence type="ECO:0000256" key="10">
    <source>
        <dbReference type="HAMAP-Rule" id="MF_00211"/>
    </source>
</evidence>
<evidence type="ECO:0000256" key="6">
    <source>
        <dbReference type="ARBA" id="ARBA00022962"/>
    </source>
</evidence>
<evidence type="ECO:0000256" key="1">
    <source>
        <dbReference type="ARBA" id="ARBA00004907"/>
    </source>
</evidence>
<dbReference type="PRINTS" id="PR00096">
    <property type="entry name" value="GATASE"/>
</dbReference>
<evidence type="ECO:0000313" key="15">
    <source>
        <dbReference type="Proteomes" id="UP000000245"/>
    </source>
</evidence>
<dbReference type="KEGG" id="acr:Acry_1233"/>
<evidence type="ECO:0000313" key="14">
    <source>
        <dbReference type="EMBL" id="ABQ30444.1"/>
    </source>
</evidence>
<evidence type="ECO:0000256" key="2">
    <source>
        <dbReference type="ARBA" id="ARBA00022605"/>
    </source>
</evidence>
<dbReference type="SUPFAM" id="SSF47648">
    <property type="entry name" value="Nucleoside phosphorylase/phosphoribosyltransferase N-terminal domain"/>
    <property type="match status" value="1"/>
</dbReference>
<dbReference type="HOGENOM" id="CLU_014340_3_2_5"/>
<keyword evidence="4 10" id="KW-0808">Transferase</keyword>
<dbReference type="STRING" id="349163.Acry_1233"/>
<dbReference type="CDD" id="cd01743">
    <property type="entry name" value="GATase1_Anthranilate_Synthase"/>
    <property type="match status" value="1"/>
</dbReference>
<evidence type="ECO:0000256" key="7">
    <source>
        <dbReference type="ARBA" id="ARBA00023141"/>
    </source>
</evidence>
<gene>
    <name evidence="10" type="primary">trpD</name>
    <name evidence="14" type="ordered locus">Acry_1233</name>
</gene>
<evidence type="ECO:0000256" key="8">
    <source>
        <dbReference type="ARBA" id="ARBA00052328"/>
    </source>
</evidence>
<reference evidence="14 15" key="1">
    <citation type="submission" date="2007-05" db="EMBL/GenBank/DDBJ databases">
        <title>Complete sequence of chromosome of Acidiphilium cryptum JF-5.</title>
        <authorList>
            <consortium name="US DOE Joint Genome Institute"/>
            <person name="Copeland A."/>
            <person name="Lucas S."/>
            <person name="Lapidus A."/>
            <person name="Barry K."/>
            <person name="Detter J.C."/>
            <person name="Glavina del Rio T."/>
            <person name="Hammon N."/>
            <person name="Israni S."/>
            <person name="Dalin E."/>
            <person name="Tice H."/>
            <person name="Pitluck S."/>
            <person name="Sims D."/>
            <person name="Brettin T."/>
            <person name="Bruce D."/>
            <person name="Han C."/>
            <person name="Schmutz J."/>
            <person name="Larimer F."/>
            <person name="Land M."/>
            <person name="Hauser L."/>
            <person name="Kyrpides N."/>
            <person name="Kim E."/>
            <person name="Magnuson T."/>
            <person name="Richardson P."/>
        </authorList>
    </citation>
    <scope>NUCLEOTIDE SEQUENCE [LARGE SCALE GENOMIC DNA]</scope>
    <source>
        <strain evidence="14 15">JF-5</strain>
    </source>
</reference>
<feature type="binding site" evidence="10">
    <location>
        <position position="287"/>
    </location>
    <ligand>
        <name>5-phospho-alpha-D-ribose 1-diphosphate</name>
        <dbReference type="ChEBI" id="CHEBI:58017"/>
    </ligand>
</feature>
<organism evidence="14 15">
    <name type="scientific">Acidiphilium cryptum (strain JF-5)</name>
    <dbReference type="NCBI Taxonomy" id="349163"/>
    <lineage>
        <taxon>Bacteria</taxon>
        <taxon>Pseudomonadati</taxon>
        <taxon>Pseudomonadota</taxon>
        <taxon>Alphaproteobacteria</taxon>
        <taxon>Acetobacterales</taxon>
        <taxon>Acidocellaceae</taxon>
        <taxon>Acidiphilium</taxon>
    </lineage>
</organism>
<feature type="binding site" evidence="10">
    <location>
        <position position="424"/>
    </location>
    <ligand>
        <name>Mg(2+)</name>
        <dbReference type="ChEBI" id="CHEBI:18420"/>
        <label>2</label>
    </ligand>
</feature>
<dbReference type="GO" id="GO:0004048">
    <property type="term" value="F:anthranilate phosphoribosyltransferase activity"/>
    <property type="evidence" value="ECO:0007669"/>
    <property type="project" value="UniProtKB-UniRule"/>
</dbReference>
<dbReference type="InterPro" id="IPR035902">
    <property type="entry name" value="Nuc_phospho_transferase"/>
</dbReference>
<comment type="function">
    <text evidence="10">Catalyzes the transfer of the phosphoribosyl group of 5-phosphorylribose-1-pyrophosphate (PRPP) to anthranilate to yield N-(5'-phosphoribosyl)-anthranilate (PRA).</text>
</comment>
<protein>
    <recommendedName>
        <fullName evidence="10">Anthranilate phosphoribosyltransferase</fullName>
        <ecNumber evidence="10">2.4.2.18</ecNumber>
    </recommendedName>
</protein>
<keyword evidence="5 10" id="KW-0822">Tryptophan biosynthesis</keyword>
<dbReference type="NCBIfam" id="TIGR00566">
    <property type="entry name" value="trpG_papA"/>
    <property type="match status" value="1"/>
</dbReference>
<dbReference type="AlphaFoldDB" id="A5FXW2"/>
<keyword evidence="6" id="KW-0315">Glutamine amidotransferase</keyword>
<dbReference type="InterPro" id="IPR006221">
    <property type="entry name" value="TrpG/PapA_dom"/>
</dbReference>
<dbReference type="PANTHER" id="PTHR43285:SF2">
    <property type="entry name" value="ANTHRANILATE PHOSPHORIBOSYLTRANSFERASE"/>
    <property type="match status" value="1"/>
</dbReference>
<dbReference type="GO" id="GO:0000287">
    <property type="term" value="F:magnesium ion binding"/>
    <property type="evidence" value="ECO:0007669"/>
    <property type="project" value="UniProtKB-UniRule"/>
</dbReference>
<feature type="domain" description="Glycosyl transferase family 3 N-terminal" evidence="13">
    <location>
        <begin position="203"/>
        <end position="264"/>
    </location>
</feature>
<dbReference type="InterPro" id="IPR036320">
    <property type="entry name" value="Glycosyl_Trfase_fam3_N_dom_sf"/>
</dbReference>
<dbReference type="PROSITE" id="PS51273">
    <property type="entry name" value="GATASE_TYPE_1"/>
    <property type="match status" value="1"/>
</dbReference>
<dbReference type="UniPathway" id="UPA00035">
    <property type="reaction ID" value="UER00041"/>
</dbReference>
<keyword evidence="7 10" id="KW-0057">Aromatic amino acid biosynthesis</keyword>
<feature type="binding site" evidence="10">
    <location>
        <position position="310"/>
    </location>
    <ligand>
        <name>anthranilate</name>
        <dbReference type="ChEBI" id="CHEBI:16567"/>
        <label>1</label>
    </ligand>
</feature>
<dbReference type="InterPro" id="IPR017459">
    <property type="entry name" value="Glycosyl_Trfase_fam3_N_dom"/>
</dbReference>